<dbReference type="NCBIfam" id="TIGR01428">
    <property type="entry name" value="HAD_type_II"/>
    <property type="match status" value="1"/>
</dbReference>
<evidence type="ECO:0000256" key="1">
    <source>
        <dbReference type="ARBA" id="ARBA00008106"/>
    </source>
</evidence>
<dbReference type="InterPro" id="IPR051540">
    <property type="entry name" value="S-2-haloacid_dehalogenase"/>
</dbReference>
<reference evidence="3" key="1">
    <citation type="submission" date="2018-07" db="EMBL/GenBank/DDBJ databases">
        <authorList>
            <person name="Quirk P.G."/>
            <person name="Krulwich T.A."/>
        </authorList>
    </citation>
    <scope>NUCLEOTIDE SEQUENCE</scope>
</reference>
<dbReference type="PANTHER" id="PTHR43316">
    <property type="entry name" value="HYDROLASE, HALOACID DELAHOGENASE-RELATED"/>
    <property type="match status" value="1"/>
</dbReference>
<dbReference type="Pfam" id="PF00702">
    <property type="entry name" value="Hydrolase"/>
    <property type="match status" value="1"/>
</dbReference>
<dbReference type="InterPro" id="IPR036412">
    <property type="entry name" value="HAD-like_sf"/>
</dbReference>
<dbReference type="SFLD" id="SFLDS00003">
    <property type="entry name" value="Haloacid_Dehalogenase"/>
    <property type="match status" value="1"/>
</dbReference>
<sequence length="229" mass="25211">MAAPLHRDNLDACVFDAYGTLFDVRSAAERCSEGLGARKDALLALWRTKQLEYSWLRSLRGDYTDFWHVTGESLDYAMAATGTTDPLLRSRLMAAYLTLEAYADATDAVSRLRATGLKTAVLSNGSASMLTAAVSNSGLHRQLDWLISVDEVHAYKPHPSVYRLATERLQCPANRICFLSANTWDASAAAHFGFRVVWINRANTTFDLLPGKPEREITTLGALPDLLGV</sequence>
<dbReference type="Gene3D" id="1.10.150.240">
    <property type="entry name" value="Putative phosphatase, domain 2"/>
    <property type="match status" value="1"/>
</dbReference>
<evidence type="ECO:0000313" key="3">
    <source>
        <dbReference type="EMBL" id="SUS05976.1"/>
    </source>
</evidence>
<dbReference type="SFLD" id="SFLDG01129">
    <property type="entry name" value="C1.5:_HAD__Beta-PGM__Phosphata"/>
    <property type="match status" value="1"/>
</dbReference>
<dbReference type="Gene3D" id="3.40.50.1000">
    <property type="entry name" value="HAD superfamily/HAD-like"/>
    <property type="match status" value="1"/>
</dbReference>
<comment type="similarity">
    <text evidence="1">Belongs to the HAD-like hydrolase superfamily. S-2-haloalkanoic acid dehalogenase family.</text>
</comment>
<organism evidence="3">
    <name type="scientific">metagenome</name>
    <dbReference type="NCBI Taxonomy" id="256318"/>
    <lineage>
        <taxon>unclassified sequences</taxon>
        <taxon>metagenomes</taxon>
    </lineage>
</organism>
<dbReference type="SFLD" id="SFLDF00045">
    <property type="entry name" value="2-haloacid_dehalogenase"/>
    <property type="match status" value="1"/>
</dbReference>
<dbReference type="CDD" id="cd02588">
    <property type="entry name" value="HAD_L2-DEX"/>
    <property type="match status" value="1"/>
</dbReference>
<dbReference type="AlphaFoldDB" id="A0A380TE79"/>
<dbReference type="InterPro" id="IPR023214">
    <property type="entry name" value="HAD_sf"/>
</dbReference>
<dbReference type="InterPro" id="IPR006439">
    <property type="entry name" value="HAD-SF_hydro_IA"/>
</dbReference>
<gene>
    <name evidence="3" type="ORF">DF3PB_2280002</name>
</gene>
<dbReference type="InterPro" id="IPR023198">
    <property type="entry name" value="PGP-like_dom2"/>
</dbReference>
<dbReference type="InterPro" id="IPR006328">
    <property type="entry name" value="2-HAD"/>
</dbReference>
<protein>
    <submittedName>
        <fullName evidence="3">(S)-2-haloacid dehalogenase 1</fullName>
        <ecNumber evidence="3">3.8.1.2</ecNumber>
    </submittedName>
</protein>
<dbReference type="SUPFAM" id="SSF56784">
    <property type="entry name" value="HAD-like"/>
    <property type="match status" value="1"/>
</dbReference>
<dbReference type="GO" id="GO:0018784">
    <property type="term" value="F:(S)-2-haloacid dehalogenase activity"/>
    <property type="evidence" value="ECO:0007669"/>
    <property type="project" value="UniProtKB-EC"/>
</dbReference>
<dbReference type="PANTHER" id="PTHR43316:SF3">
    <property type="entry name" value="HALOACID DEHALOGENASE, TYPE II (AFU_ORTHOLOGUE AFUA_2G07750)-RELATED"/>
    <property type="match status" value="1"/>
</dbReference>
<keyword evidence="2 3" id="KW-0378">Hydrolase</keyword>
<dbReference type="EC" id="3.8.1.2" evidence="3"/>
<dbReference type="PRINTS" id="PR00413">
    <property type="entry name" value="HADHALOGNASE"/>
</dbReference>
<dbReference type="NCBIfam" id="TIGR01493">
    <property type="entry name" value="HAD-SF-IA-v2"/>
    <property type="match status" value="1"/>
</dbReference>
<dbReference type="SFLD" id="SFLDG01135">
    <property type="entry name" value="C1.5.6:_HAD__Beta-PGM__Phospha"/>
    <property type="match status" value="1"/>
</dbReference>
<accession>A0A380TE79</accession>
<evidence type="ECO:0000256" key="2">
    <source>
        <dbReference type="ARBA" id="ARBA00022801"/>
    </source>
</evidence>
<proteinExistence type="inferred from homology"/>
<dbReference type="EMBL" id="UIDG01000144">
    <property type="protein sequence ID" value="SUS05976.1"/>
    <property type="molecule type" value="Genomic_DNA"/>
</dbReference>
<name>A0A380TE79_9ZZZZ</name>